<dbReference type="GO" id="GO:0004843">
    <property type="term" value="F:cysteine-type deubiquitinase activity"/>
    <property type="evidence" value="ECO:0007669"/>
    <property type="project" value="UniProtKB-EC"/>
</dbReference>
<dbReference type="OrthoDB" id="289038at2759"/>
<evidence type="ECO:0000256" key="8">
    <source>
        <dbReference type="ARBA" id="ARBA00022833"/>
    </source>
</evidence>
<dbReference type="Pfam" id="PF00443">
    <property type="entry name" value="UCH"/>
    <property type="match status" value="1"/>
</dbReference>
<dbReference type="Gene3D" id="1.10.8.10">
    <property type="entry name" value="DNA helicase RuvA subunit, C-terminal domain"/>
    <property type="match status" value="1"/>
</dbReference>
<dbReference type="EC" id="3.4.19.12" evidence="3"/>
<dbReference type="InterPro" id="IPR015940">
    <property type="entry name" value="UBA"/>
</dbReference>
<keyword evidence="5" id="KW-0479">Metal-binding</keyword>
<protein>
    <recommendedName>
        <fullName evidence="3">ubiquitinyl hydrolase 1</fullName>
        <ecNumber evidence="3">3.4.19.12</ecNumber>
    </recommendedName>
</protein>
<evidence type="ECO:0000256" key="7">
    <source>
        <dbReference type="ARBA" id="ARBA00022807"/>
    </source>
</evidence>
<keyword evidence="14" id="KW-1185">Reference proteome</keyword>
<dbReference type="InParanoid" id="L2GTA7"/>
<dbReference type="PROSITE" id="PS50271">
    <property type="entry name" value="ZF_UBP"/>
    <property type="match status" value="1"/>
</dbReference>
<dbReference type="SMART" id="SM00165">
    <property type="entry name" value="UBA"/>
    <property type="match status" value="1"/>
</dbReference>
<dbReference type="PROSITE" id="PS50235">
    <property type="entry name" value="USP_3"/>
    <property type="match status" value="1"/>
</dbReference>
<evidence type="ECO:0000256" key="2">
    <source>
        <dbReference type="ARBA" id="ARBA00009085"/>
    </source>
</evidence>
<dbReference type="GO" id="GO:0006508">
    <property type="term" value="P:proteolysis"/>
    <property type="evidence" value="ECO:0007669"/>
    <property type="project" value="UniProtKB-KW"/>
</dbReference>
<evidence type="ECO:0000313" key="13">
    <source>
        <dbReference type="EMBL" id="ELA46612.1"/>
    </source>
</evidence>
<dbReference type="Gene3D" id="3.90.70.10">
    <property type="entry name" value="Cysteine proteinases"/>
    <property type="match status" value="1"/>
</dbReference>
<dbReference type="InterPro" id="IPR028889">
    <property type="entry name" value="USP"/>
</dbReference>
<evidence type="ECO:0000256" key="1">
    <source>
        <dbReference type="ARBA" id="ARBA00000707"/>
    </source>
</evidence>
<dbReference type="InterPro" id="IPR038765">
    <property type="entry name" value="Papain-like_cys_pep_sf"/>
</dbReference>
<evidence type="ECO:0000256" key="3">
    <source>
        <dbReference type="ARBA" id="ARBA00012759"/>
    </source>
</evidence>
<dbReference type="InterPro" id="IPR050164">
    <property type="entry name" value="Peptidase_C19"/>
</dbReference>
<comment type="similarity">
    <text evidence="2">Belongs to the peptidase C19 family.</text>
</comment>
<dbReference type="SUPFAM" id="SSF57850">
    <property type="entry name" value="RING/U-box"/>
    <property type="match status" value="1"/>
</dbReference>
<dbReference type="STRING" id="948595.L2GTA7"/>
<dbReference type="InterPro" id="IPR018200">
    <property type="entry name" value="USP_CS"/>
</dbReference>
<evidence type="ECO:0000256" key="5">
    <source>
        <dbReference type="ARBA" id="ARBA00022723"/>
    </source>
</evidence>
<evidence type="ECO:0000256" key="9">
    <source>
        <dbReference type="PROSITE-ProRule" id="PRU00502"/>
    </source>
</evidence>
<name>L2GTA7_VAVCU</name>
<evidence type="ECO:0000313" key="14">
    <source>
        <dbReference type="Proteomes" id="UP000011081"/>
    </source>
</evidence>
<gene>
    <name evidence="13" type="ORF">VCUG_01896</name>
</gene>
<keyword evidence="4" id="KW-0645">Protease</keyword>
<reference evidence="14" key="1">
    <citation type="submission" date="2011-03" db="EMBL/GenBank/DDBJ databases">
        <title>The genome sequence of Vavraia culicis strain floridensis.</title>
        <authorList>
            <consortium name="The Broad Institute Genome Sequencing Platform"/>
            <person name="Cuomo C."/>
            <person name="Becnel J."/>
            <person name="Sanscrainte N."/>
            <person name="Young S.K."/>
            <person name="Zeng Q."/>
            <person name="Gargeya S."/>
            <person name="Fitzgerald M."/>
            <person name="Haas B."/>
            <person name="Abouelleil A."/>
            <person name="Alvarado L."/>
            <person name="Arachchi H.M."/>
            <person name="Berlin A."/>
            <person name="Chapman S.B."/>
            <person name="Gearin G."/>
            <person name="Goldberg J."/>
            <person name="Griggs A."/>
            <person name="Gujja S."/>
            <person name="Hansen M."/>
            <person name="Heiman D."/>
            <person name="Howarth C."/>
            <person name="Larimer J."/>
            <person name="Lui A."/>
            <person name="MacDonald P.J.P."/>
            <person name="McCowen C."/>
            <person name="Montmayeur A."/>
            <person name="Murphy C."/>
            <person name="Neiman D."/>
            <person name="Pearson M."/>
            <person name="Priest M."/>
            <person name="Roberts A."/>
            <person name="Saif S."/>
            <person name="Shea T."/>
            <person name="Sisk P."/>
            <person name="Stolte C."/>
            <person name="Sykes S."/>
            <person name="Wortman J."/>
            <person name="Nusbaum C."/>
            <person name="Birren B."/>
        </authorList>
    </citation>
    <scope>NUCLEOTIDE SEQUENCE [LARGE SCALE GENOMIC DNA]</scope>
    <source>
        <strain evidence="14">floridensis</strain>
    </source>
</reference>
<dbReference type="GO" id="GO:0016579">
    <property type="term" value="P:protein deubiquitination"/>
    <property type="evidence" value="ECO:0007669"/>
    <property type="project" value="InterPro"/>
</dbReference>
<dbReference type="PANTHER" id="PTHR24006">
    <property type="entry name" value="UBIQUITIN CARBOXYL-TERMINAL HYDROLASE"/>
    <property type="match status" value="1"/>
</dbReference>
<dbReference type="GO" id="GO:0005829">
    <property type="term" value="C:cytosol"/>
    <property type="evidence" value="ECO:0007669"/>
    <property type="project" value="TreeGrafter"/>
</dbReference>
<keyword evidence="8" id="KW-0862">Zinc</keyword>
<dbReference type="PROSITE" id="PS00972">
    <property type="entry name" value="USP_1"/>
    <property type="match status" value="1"/>
</dbReference>
<keyword evidence="6 9" id="KW-0863">Zinc-finger</keyword>
<evidence type="ECO:0000259" key="12">
    <source>
        <dbReference type="PROSITE" id="PS50271"/>
    </source>
</evidence>
<evidence type="ECO:0000256" key="6">
    <source>
        <dbReference type="ARBA" id="ARBA00022771"/>
    </source>
</evidence>
<dbReference type="AlphaFoldDB" id="L2GTA7"/>
<dbReference type="SMART" id="SM00290">
    <property type="entry name" value="ZnF_UBP"/>
    <property type="match status" value="1"/>
</dbReference>
<dbReference type="OMA" id="TECERPK"/>
<dbReference type="GO" id="GO:0008270">
    <property type="term" value="F:zinc ion binding"/>
    <property type="evidence" value="ECO:0007669"/>
    <property type="project" value="UniProtKB-KW"/>
</dbReference>
<dbReference type="EMBL" id="GL877438">
    <property type="protein sequence ID" value="ELA46612.1"/>
    <property type="molecule type" value="Genomic_DNA"/>
</dbReference>
<dbReference type="RefSeq" id="XP_008074908.1">
    <property type="nucleotide sequence ID" value="XM_008076717.1"/>
</dbReference>
<evidence type="ECO:0000259" key="10">
    <source>
        <dbReference type="PROSITE" id="PS50030"/>
    </source>
</evidence>
<dbReference type="PROSITE" id="PS50030">
    <property type="entry name" value="UBA"/>
    <property type="match status" value="1"/>
</dbReference>
<dbReference type="Proteomes" id="UP000011081">
    <property type="component" value="Unassembled WGS sequence"/>
</dbReference>
<organism evidence="13 14">
    <name type="scientific">Vavraia culicis (isolate floridensis)</name>
    <name type="common">Microsporidian parasite</name>
    <dbReference type="NCBI Taxonomy" id="948595"/>
    <lineage>
        <taxon>Eukaryota</taxon>
        <taxon>Fungi</taxon>
        <taxon>Fungi incertae sedis</taxon>
        <taxon>Microsporidia</taxon>
        <taxon>Pleistophoridae</taxon>
        <taxon>Vavraia</taxon>
    </lineage>
</organism>
<feature type="domain" description="UBA" evidence="10">
    <location>
        <begin position="495"/>
        <end position="535"/>
    </location>
</feature>
<evidence type="ECO:0000256" key="4">
    <source>
        <dbReference type="ARBA" id="ARBA00022670"/>
    </source>
</evidence>
<comment type="catalytic activity">
    <reaction evidence="1">
        <text>Thiol-dependent hydrolysis of ester, thioester, amide, peptide and isopeptide bonds formed by the C-terminal Gly of ubiquitin (a 76-residue protein attached to proteins as an intracellular targeting signal).</text>
        <dbReference type="EC" id="3.4.19.12"/>
    </reaction>
</comment>
<accession>L2GTA7</accession>
<keyword evidence="7" id="KW-0378">Hydrolase</keyword>
<dbReference type="Pfam" id="PF02148">
    <property type="entry name" value="zf-UBP"/>
    <property type="match status" value="1"/>
</dbReference>
<feature type="domain" description="UBP-type" evidence="12">
    <location>
        <begin position="94"/>
        <end position="194"/>
    </location>
</feature>
<dbReference type="SUPFAM" id="SSF54001">
    <property type="entry name" value="Cysteine proteinases"/>
    <property type="match status" value="1"/>
</dbReference>
<keyword evidence="7" id="KW-0788">Thiol protease</keyword>
<dbReference type="VEuPathDB" id="MicrosporidiaDB:VCUG_01896"/>
<dbReference type="InterPro" id="IPR001394">
    <property type="entry name" value="Peptidase_C19_UCH"/>
</dbReference>
<proteinExistence type="inferred from homology"/>
<dbReference type="HOGENOM" id="CLU_009884_3_0_1"/>
<feature type="domain" description="USP" evidence="11">
    <location>
        <begin position="249"/>
        <end position="602"/>
    </location>
</feature>
<dbReference type="InterPro" id="IPR001607">
    <property type="entry name" value="Znf_UBP"/>
</dbReference>
<dbReference type="GeneID" id="19879765"/>
<sequence>MTDPNINFYRKECSYCFKTTATDHIYACSCSIPVCSSHKSMHMSKSGHKIVFSVLDDILTFEREYREEIENENRDIKEVEEHLLRTIDLKGDRDCCPHSTTPQNIIHNETRCLSKKDKCDVKDLWVCFTCGYSACGRKQVYLEGNNHMETHYKETKHSKVVRNDLMYCYVCEKYVYDVNFDDVSKLTNCARIKDKNAEVYEMIKQIVKLNEEQKDSLFNIKEIDYELDYDVPGENDEQSKNGGHIAGHKGITNNGNTCYISCVFQLLADILNFTTFHFLKCSVNPFNCLLCQITRVCRELKSTEKSLKELTENTSTDYINIKDLIKCLQREGLVIDGIQQDFSELLFLILERLRSEETNEIECGVNELLIGLVVREWCDGCEKEKLADNEQYFVILSEKRYDRLNGKDEVENGEDVSKQNKITNEHSFGPNFYFFEEECLGKCSCGGTRHRNTLINKLPTKLIIINNHRMENNEFHTNDQIPAHLDFNELIYKVKVDDKLVNEVLSLGFSKQEVQKALRLTNNNLNKSIEMLLSKNGKVSDNSEFKLFGGVKYYVTGMNNGHYIYIRDSVVIDDKEIRKVKVNERFYKHFLVLVYRSVSVAD</sequence>
<evidence type="ECO:0000259" key="11">
    <source>
        <dbReference type="PROSITE" id="PS50235"/>
    </source>
</evidence>
<dbReference type="Gene3D" id="3.30.40.10">
    <property type="entry name" value="Zinc/RING finger domain, C3HC4 (zinc finger)"/>
    <property type="match status" value="1"/>
</dbReference>
<dbReference type="Pfam" id="PF00627">
    <property type="entry name" value="UBA"/>
    <property type="match status" value="1"/>
</dbReference>
<dbReference type="InterPro" id="IPR013083">
    <property type="entry name" value="Znf_RING/FYVE/PHD"/>
</dbReference>
<dbReference type="GO" id="GO:0005634">
    <property type="term" value="C:nucleus"/>
    <property type="evidence" value="ECO:0007669"/>
    <property type="project" value="TreeGrafter"/>
</dbReference>